<name>A0A378VYB2_NEIGO</name>
<organism evidence="1">
    <name type="scientific">Neisseria gonorrhoeae</name>
    <dbReference type="NCBI Taxonomy" id="485"/>
    <lineage>
        <taxon>Bacteria</taxon>
        <taxon>Pseudomonadati</taxon>
        <taxon>Pseudomonadota</taxon>
        <taxon>Betaproteobacteria</taxon>
        <taxon>Neisseriales</taxon>
        <taxon>Neisseriaceae</taxon>
        <taxon>Neisseria</taxon>
    </lineage>
</organism>
<reference evidence="1" key="1">
    <citation type="submission" date="2018-06" db="EMBL/GenBank/DDBJ databases">
        <authorList>
            <consortium name="Pathogen Informatics"/>
            <person name="Doyle S."/>
        </authorList>
    </citation>
    <scope>NUCLEOTIDE SEQUENCE [LARGE SCALE GENOMIC DNA]</scope>
    <source>
        <strain evidence="1">NCTC11421</strain>
    </source>
</reference>
<gene>
    <name evidence="1" type="ORF">NCTC11421_02109</name>
</gene>
<dbReference type="EMBL" id="UGRI01000001">
    <property type="protein sequence ID" value="SUA24119.1"/>
    <property type="molecule type" value="Genomic_DNA"/>
</dbReference>
<sequence>MFTRRMFYQRRGYVWQRANHHAPICNALERVFNGETKRLIINIPPRYSKTEIAVVNFIAWAMGRVPDCEFIHASYSAALAVNNSVQIRNLVQHEEYRAIFLIWHWQAKAAITGKQPQAA</sequence>
<accession>A0A378VYB2</accession>
<proteinExistence type="predicted"/>
<dbReference type="AlphaFoldDB" id="A0A378VYB2"/>
<evidence type="ECO:0000313" key="1">
    <source>
        <dbReference type="EMBL" id="SUA24119.1"/>
    </source>
</evidence>
<protein>
    <submittedName>
        <fullName evidence="1">Phage associated protein</fullName>
    </submittedName>
</protein>